<accession>A0A8J6YVL6</accession>
<evidence type="ECO:0000313" key="6">
    <source>
        <dbReference type="Proteomes" id="UP000631034"/>
    </source>
</evidence>
<dbReference type="GO" id="GO:0051782">
    <property type="term" value="P:negative regulation of cell division"/>
    <property type="evidence" value="ECO:0007669"/>
    <property type="project" value="TreeGrafter"/>
</dbReference>
<dbReference type="Pfam" id="PF01656">
    <property type="entry name" value="CbiA"/>
    <property type="match status" value="1"/>
</dbReference>
<keyword evidence="2" id="KW-0067">ATP-binding</keyword>
<gene>
    <name evidence="5" type="ORF">IHV25_06165</name>
</gene>
<dbReference type="InterPro" id="IPR027417">
    <property type="entry name" value="P-loop_NTPase"/>
</dbReference>
<evidence type="ECO:0000313" key="5">
    <source>
        <dbReference type="EMBL" id="MBE1237229.1"/>
    </source>
</evidence>
<dbReference type="InterPro" id="IPR002586">
    <property type="entry name" value="CobQ/CobB/MinD/ParA_Nub-bd_dom"/>
</dbReference>
<feature type="region of interest" description="Disordered" evidence="3">
    <location>
        <begin position="1"/>
        <end position="21"/>
    </location>
</feature>
<dbReference type="Gene3D" id="3.40.50.300">
    <property type="entry name" value="P-loop containing nucleotide triphosphate hydrolases"/>
    <property type="match status" value="1"/>
</dbReference>
<name>A0A8J6YVL6_9PROT</name>
<dbReference type="Proteomes" id="UP000631034">
    <property type="component" value="Unassembled WGS sequence"/>
</dbReference>
<dbReference type="SUPFAM" id="SSF52540">
    <property type="entry name" value="P-loop containing nucleoside triphosphate hydrolases"/>
    <property type="match status" value="1"/>
</dbReference>
<dbReference type="GO" id="GO:0005524">
    <property type="term" value="F:ATP binding"/>
    <property type="evidence" value="ECO:0007669"/>
    <property type="project" value="UniProtKB-KW"/>
</dbReference>
<dbReference type="InterPro" id="IPR050625">
    <property type="entry name" value="ParA/MinD_ATPase"/>
</dbReference>
<dbReference type="InterPro" id="IPR033875">
    <property type="entry name" value="FlhG"/>
</dbReference>
<dbReference type="PANTHER" id="PTHR43384">
    <property type="entry name" value="SEPTUM SITE-DETERMINING PROTEIN MIND HOMOLOG, CHLOROPLASTIC-RELATED"/>
    <property type="match status" value="1"/>
</dbReference>
<dbReference type="PIRSF" id="PIRSF003092">
    <property type="entry name" value="MinD"/>
    <property type="match status" value="1"/>
</dbReference>
<comment type="caution">
    <text evidence="5">The sequence shown here is derived from an EMBL/GenBank/DDBJ whole genome shotgun (WGS) entry which is preliminary data.</text>
</comment>
<evidence type="ECO:0000259" key="4">
    <source>
        <dbReference type="Pfam" id="PF01656"/>
    </source>
</evidence>
<dbReference type="RefSeq" id="WP_192534244.1">
    <property type="nucleotide sequence ID" value="NZ_JACZHT010000004.1"/>
</dbReference>
<keyword evidence="1" id="KW-0547">Nucleotide-binding</keyword>
<dbReference type="InterPro" id="IPR025501">
    <property type="entry name" value="MinD_FleN"/>
</dbReference>
<evidence type="ECO:0000256" key="2">
    <source>
        <dbReference type="ARBA" id="ARBA00022840"/>
    </source>
</evidence>
<protein>
    <submittedName>
        <fullName evidence="5">MinD/ParA family protein</fullName>
    </submittedName>
</protein>
<dbReference type="PANTHER" id="PTHR43384:SF4">
    <property type="entry name" value="CELLULOSE BIOSYNTHESIS PROTEIN BCSQ-RELATED"/>
    <property type="match status" value="1"/>
</dbReference>
<evidence type="ECO:0000256" key="1">
    <source>
        <dbReference type="ARBA" id="ARBA00022741"/>
    </source>
</evidence>
<evidence type="ECO:0000256" key="3">
    <source>
        <dbReference type="SAM" id="MobiDB-lite"/>
    </source>
</evidence>
<dbReference type="GO" id="GO:0009898">
    <property type="term" value="C:cytoplasmic side of plasma membrane"/>
    <property type="evidence" value="ECO:0007669"/>
    <property type="project" value="TreeGrafter"/>
</dbReference>
<sequence>MVPRSSDHGRNAAPTLAAPVARGPRPGSNFIAIASGKGGVGKTWLAVTLSHALARRRERVLLFDGDLGLANVDLHLGLIPRYDLGSVISGERTLNQTVTPYPAGGFEIIAGRSGSGSLATLPPGRLQILIEDLLLVGRGYDRVILDLGAGMGRSNQMLAAVARRIVLVVNDEPTSMADAYAFIKLNVLDNPQVDIRIVVNASNSTREGERTYQTLLKACQSFLKYSPPLLGIVRRDTRVREAIRNQVPLLTRSPNADAALDVEAIADRLHELG</sequence>
<feature type="compositionally biased region" description="Basic and acidic residues" evidence="3">
    <location>
        <begin position="1"/>
        <end position="10"/>
    </location>
</feature>
<feature type="domain" description="CobQ/CobB/MinD/ParA nucleotide binding" evidence="4">
    <location>
        <begin position="31"/>
        <end position="248"/>
    </location>
</feature>
<dbReference type="AlphaFoldDB" id="A0A8J6YVL6"/>
<reference evidence="5" key="1">
    <citation type="submission" date="2020-10" db="EMBL/GenBank/DDBJ databases">
        <title>Genome sequence of the unusual species of purple photosynthetic bacteria, Phaeovibrio sulfidiphilus DSM 23193, type strain.</title>
        <authorList>
            <person name="Kyndt J.A."/>
            <person name="Meyer T.E."/>
        </authorList>
    </citation>
    <scope>NUCLEOTIDE SEQUENCE</scope>
    <source>
        <strain evidence="5">DSM 23193</strain>
    </source>
</reference>
<dbReference type="CDD" id="cd02038">
    <property type="entry name" value="FlhG-like"/>
    <property type="match status" value="1"/>
</dbReference>
<keyword evidence="6" id="KW-1185">Reference proteome</keyword>
<organism evidence="5 6">
    <name type="scientific">Phaeovibrio sulfidiphilus</name>
    <dbReference type="NCBI Taxonomy" id="1220600"/>
    <lineage>
        <taxon>Bacteria</taxon>
        <taxon>Pseudomonadati</taxon>
        <taxon>Pseudomonadota</taxon>
        <taxon>Alphaproteobacteria</taxon>
        <taxon>Rhodospirillales</taxon>
        <taxon>Rhodospirillaceae</taxon>
        <taxon>Phaeovibrio</taxon>
    </lineage>
</organism>
<dbReference type="EMBL" id="JACZHT010000004">
    <property type="protein sequence ID" value="MBE1237229.1"/>
    <property type="molecule type" value="Genomic_DNA"/>
</dbReference>
<dbReference type="GO" id="GO:0005829">
    <property type="term" value="C:cytosol"/>
    <property type="evidence" value="ECO:0007669"/>
    <property type="project" value="TreeGrafter"/>
</dbReference>
<dbReference type="GO" id="GO:0016887">
    <property type="term" value="F:ATP hydrolysis activity"/>
    <property type="evidence" value="ECO:0007669"/>
    <property type="project" value="TreeGrafter"/>
</dbReference>
<proteinExistence type="predicted"/>